<dbReference type="InterPro" id="IPR056632">
    <property type="entry name" value="DUF7730"/>
</dbReference>
<dbReference type="Pfam" id="PF24864">
    <property type="entry name" value="DUF7730"/>
    <property type="match status" value="1"/>
</dbReference>
<name>A0A9P7YFD9_9HELO</name>
<evidence type="ECO:0000259" key="1">
    <source>
        <dbReference type="Pfam" id="PF24864"/>
    </source>
</evidence>
<reference evidence="2" key="1">
    <citation type="journal article" date="2021" name="IMA Fungus">
        <title>Genomic characterization of three marine fungi, including Emericellopsis atlantica sp. nov. with signatures of a generalist lifestyle and marine biomass degradation.</title>
        <authorList>
            <person name="Hagestad O.C."/>
            <person name="Hou L."/>
            <person name="Andersen J.H."/>
            <person name="Hansen E.H."/>
            <person name="Altermark B."/>
            <person name="Li C."/>
            <person name="Kuhnert E."/>
            <person name="Cox R.J."/>
            <person name="Crous P.W."/>
            <person name="Spatafora J.W."/>
            <person name="Lail K."/>
            <person name="Amirebrahimi M."/>
            <person name="Lipzen A."/>
            <person name="Pangilinan J."/>
            <person name="Andreopoulos W."/>
            <person name="Hayes R.D."/>
            <person name="Ng V."/>
            <person name="Grigoriev I.V."/>
            <person name="Jackson S.A."/>
            <person name="Sutton T.D.S."/>
            <person name="Dobson A.D.W."/>
            <person name="Rama T."/>
        </authorList>
    </citation>
    <scope>NUCLEOTIDE SEQUENCE</scope>
    <source>
        <strain evidence="2">TRa018bII</strain>
    </source>
</reference>
<keyword evidence="3" id="KW-1185">Reference proteome</keyword>
<proteinExistence type="predicted"/>
<organism evidence="2 3">
    <name type="scientific">Amylocarpus encephaloides</name>
    <dbReference type="NCBI Taxonomy" id="45428"/>
    <lineage>
        <taxon>Eukaryota</taxon>
        <taxon>Fungi</taxon>
        <taxon>Dikarya</taxon>
        <taxon>Ascomycota</taxon>
        <taxon>Pezizomycotina</taxon>
        <taxon>Leotiomycetes</taxon>
        <taxon>Helotiales</taxon>
        <taxon>Helotiales incertae sedis</taxon>
        <taxon>Amylocarpus</taxon>
    </lineage>
</organism>
<protein>
    <recommendedName>
        <fullName evidence="1">DUF7730 domain-containing protein</fullName>
    </recommendedName>
</protein>
<dbReference type="OrthoDB" id="4757095at2759"/>
<evidence type="ECO:0000313" key="2">
    <source>
        <dbReference type="EMBL" id="KAG9232615.1"/>
    </source>
</evidence>
<sequence>MKAPGFAKRRRRLSESVHESSSSRLLTLPREIRDMIFMVVVAGMEINLDIKNRRIAALVECGSGSSLFPRLSRPRVMGALLTSKQTYLETIQLLHTMNKFQTLSVDIVSFLPRMMLPQRLQQIRYFSFCWRLNIPPTLPPWSYSSRAPRTRERFANNDYRKSWFAAWKTLSLMEGLEHLRVELFVHGRAGTWGWEPKHVEIAKCVTKAKNFLLVVPEDLAIGTREIIQAPNLTIRGLVEDQQDRGFPVIPLENHSSLATLLGHCND</sequence>
<feature type="domain" description="DUF7730" evidence="1">
    <location>
        <begin position="20"/>
        <end position="216"/>
    </location>
</feature>
<comment type="caution">
    <text evidence="2">The sequence shown here is derived from an EMBL/GenBank/DDBJ whole genome shotgun (WGS) entry which is preliminary data.</text>
</comment>
<gene>
    <name evidence="2" type="ORF">BJ875DRAFT_485893</name>
</gene>
<accession>A0A9P7YFD9</accession>
<dbReference type="EMBL" id="MU251539">
    <property type="protein sequence ID" value="KAG9232615.1"/>
    <property type="molecule type" value="Genomic_DNA"/>
</dbReference>
<dbReference type="PANTHER" id="PTHR38790">
    <property type="entry name" value="2EXR DOMAIN-CONTAINING PROTEIN-RELATED"/>
    <property type="match status" value="1"/>
</dbReference>
<dbReference type="Proteomes" id="UP000824998">
    <property type="component" value="Unassembled WGS sequence"/>
</dbReference>
<evidence type="ECO:0000313" key="3">
    <source>
        <dbReference type="Proteomes" id="UP000824998"/>
    </source>
</evidence>
<dbReference type="AlphaFoldDB" id="A0A9P7YFD9"/>